<evidence type="ECO:0000313" key="2">
    <source>
        <dbReference type="Proteomes" id="UP000277294"/>
    </source>
</evidence>
<proteinExistence type="predicted"/>
<keyword evidence="2" id="KW-1185">Reference proteome</keyword>
<reference evidence="1 2" key="1">
    <citation type="submission" date="2018-10" db="EMBL/GenBank/DDBJ databases">
        <authorList>
            <person name="Criscuolo A."/>
        </authorList>
    </citation>
    <scope>NUCLEOTIDE SEQUENCE [LARGE SCALE GENOMIC DNA]</scope>
    <source>
        <strain evidence="1">DnA1</strain>
    </source>
</reference>
<gene>
    <name evidence="1" type="ORF">PIGHUM_04610</name>
</gene>
<dbReference type="AlphaFoldDB" id="A0A3P4B857"/>
<dbReference type="Proteomes" id="UP000277294">
    <property type="component" value="Unassembled WGS sequence"/>
</dbReference>
<sequence>MGISDLTNPRESAPGCDAMAATAIPIMSAMPRRINHGARLFLADDRGFLPGLPIPF</sequence>
<organism evidence="1 2">
    <name type="scientific">Pigmentiphaga humi</name>
    <dbReference type="NCBI Taxonomy" id="2478468"/>
    <lineage>
        <taxon>Bacteria</taxon>
        <taxon>Pseudomonadati</taxon>
        <taxon>Pseudomonadota</taxon>
        <taxon>Betaproteobacteria</taxon>
        <taxon>Burkholderiales</taxon>
        <taxon>Alcaligenaceae</taxon>
        <taxon>Pigmentiphaga</taxon>
    </lineage>
</organism>
<accession>A0A3P4B857</accession>
<evidence type="ECO:0000313" key="1">
    <source>
        <dbReference type="EMBL" id="VCU72509.1"/>
    </source>
</evidence>
<dbReference type="RefSeq" id="WP_160142403.1">
    <property type="nucleotide sequence ID" value="NZ_UWPJ01000040.1"/>
</dbReference>
<name>A0A3P4B857_9BURK</name>
<protein>
    <submittedName>
        <fullName evidence="1">Uncharacterized protein</fullName>
    </submittedName>
</protein>
<dbReference type="EMBL" id="UWPJ01000040">
    <property type="protein sequence ID" value="VCU72509.1"/>
    <property type="molecule type" value="Genomic_DNA"/>
</dbReference>